<dbReference type="SUPFAM" id="SSF52540">
    <property type="entry name" value="P-loop containing nucleoside triphosphate hydrolases"/>
    <property type="match status" value="1"/>
</dbReference>
<reference evidence="7 8" key="1">
    <citation type="submission" date="2020-11" db="EMBL/GenBank/DDBJ databases">
        <title>Fusibacter basophilias sp. nov.</title>
        <authorList>
            <person name="Qiu D."/>
        </authorList>
    </citation>
    <scope>NUCLEOTIDE SEQUENCE [LARGE SCALE GENOMIC DNA]</scope>
    <source>
        <strain evidence="7 8">Q10-2</strain>
    </source>
</reference>
<evidence type="ECO:0000256" key="2">
    <source>
        <dbReference type="ARBA" id="ARBA00022741"/>
    </source>
</evidence>
<organism evidence="7 8">
    <name type="scientific">Fusibacter ferrireducens</name>
    <dbReference type="NCBI Taxonomy" id="2785058"/>
    <lineage>
        <taxon>Bacteria</taxon>
        <taxon>Bacillati</taxon>
        <taxon>Bacillota</taxon>
        <taxon>Clostridia</taxon>
        <taxon>Eubacteriales</taxon>
        <taxon>Eubacteriales Family XII. Incertae Sedis</taxon>
        <taxon>Fusibacter</taxon>
    </lineage>
</organism>
<dbReference type="SMART" id="SM00533">
    <property type="entry name" value="MUTSd"/>
    <property type="match status" value="1"/>
</dbReference>
<dbReference type="InterPro" id="IPR005747">
    <property type="entry name" value="MutS2"/>
</dbReference>
<dbReference type="Pfam" id="PF00488">
    <property type="entry name" value="MutS_V"/>
    <property type="match status" value="1"/>
</dbReference>
<accession>A0ABR9ZWT6</accession>
<keyword evidence="1" id="KW-0540">Nuclease</keyword>
<dbReference type="EMBL" id="JADKNH010000008">
    <property type="protein sequence ID" value="MBF4694335.1"/>
    <property type="molecule type" value="Genomic_DNA"/>
</dbReference>
<keyword evidence="2" id="KW-0547">Nucleotide-binding</keyword>
<dbReference type="Proteomes" id="UP000614200">
    <property type="component" value="Unassembled WGS sequence"/>
</dbReference>
<gene>
    <name evidence="7" type="ORF">ISU02_14530</name>
</gene>
<dbReference type="PROSITE" id="PS00486">
    <property type="entry name" value="DNA_MISMATCH_REPAIR_2"/>
    <property type="match status" value="1"/>
</dbReference>
<evidence type="ECO:0000313" key="7">
    <source>
        <dbReference type="EMBL" id="MBF4694335.1"/>
    </source>
</evidence>
<dbReference type="PANTHER" id="PTHR48466">
    <property type="entry name" value="OS10G0509000 PROTEIN-RELATED"/>
    <property type="match status" value="1"/>
</dbReference>
<feature type="domain" description="DNA mismatch repair proteins mutS family" evidence="6">
    <location>
        <begin position="401"/>
        <end position="417"/>
    </location>
</feature>
<dbReference type="InterPro" id="IPR027417">
    <property type="entry name" value="P-loop_NTPase"/>
</dbReference>
<dbReference type="SUPFAM" id="SSF48334">
    <property type="entry name" value="DNA repair protein MutS, domain III"/>
    <property type="match status" value="1"/>
</dbReference>
<dbReference type="InterPro" id="IPR036187">
    <property type="entry name" value="DNA_mismatch_repair_MutS_sf"/>
</dbReference>
<comment type="caution">
    <text evidence="7">The sequence shown here is derived from an EMBL/GenBank/DDBJ whole genome shotgun (WGS) entry which is preliminary data.</text>
</comment>
<dbReference type="InterPro" id="IPR045076">
    <property type="entry name" value="MutS"/>
</dbReference>
<dbReference type="SMART" id="SM00534">
    <property type="entry name" value="MUTSac"/>
    <property type="match status" value="1"/>
</dbReference>
<evidence type="ECO:0000256" key="5">
    <source>
        <dbReference type="SAM" id="MobiDB-lite"/>
    </source>
</evidence>
<protein>
    <submittedName>
        <fullName evidence="7">Endonuclease MutS2</fullName>
    </submittedName>
</protein>
<keyword evidence="3" id="KW-0067">ATP-binding</keyword>
<dbReference type="GO" id="GO:0004519">
    <property type="term" value="F:endonuclease activity"/>
    <property type="evidence" value="ECO:0007669"/>
    <property type="project" value="UniProtKB-KW"/>
</dbReference>
<evidence type="ECO:0000313" key="8">
    <source>
        <dbReference type="Proteomes" id="UP000614200"/>
    </source>
</evidence>
<dbReference type="InterPro" id="IPR000432">
    <property type="entry name" value="DNA_mismatch_repair_MutS_C"/>
</dbReference>
<dbReference type="PIRSF" id="PIRSF005814">
    <property type="entry name" value="MutS_YshD"/>
    <property type="match status" value="1"/>
</dbReference>
<dbReference type="NCBIfam" id="TIGR01069">
    <property type="entry name" value="mutS2"/>
    <property type="match status" value="1"/>
</dbReference>
<dbReference type="Gene3D" id="3.40.50.300">
    <property type="entry name" value="P-loop containing nucleotide triphosphate hydrolases"/>
    <property type="match status" value="1"/>
</dbReference>
<evidence type="ECO:0000256" key="1">
    <source>
        <dbReference type="ARBA" id="ARBA00022722"/>
    </source>
</evidence>
<proteinExistence type="predicted"/>
<keyword evidence="4" id="KW-0238">DNA-binding</keyword>
<evidence type="ECO:0000259" key="6">
    <source>
        <dbReference type="PROSITE" id="PS00486"/>
    </source>
</evidence>
<keyword evidence="8" id="KW-1185">Reference proteome</keyword>
<evidence type="ECO:0000256" key="3">
    <source>
        <dbReference type="ARBA" id="ARBA00022840"/>
    </source>
</evidence>
<feature type="compositionally biased region" description="Basic and acidic residues" evidence="5">
    <location>
        <begin position="540"/>
        <end position="551"/>
    </location>
</feature>
<evidence type="ECO:0000256" key="4">
    <source>
        <dbReference type="ARBA" id="ARBA00023125"/>
    </source>
</evidence>
<dbReference type="InterPro" id="IPR007696">
    <property type="entry name" value="DNA_mismatch_repair_MutS_core"/>
</dbReference>
<keyword evidence="7" id="KW-0255">Endonuclease</keyword>
<name>A0ABR9ZWT6_9FIRM</name>
<dbReference type="RefSeq" id="WP_194702567.1">
    <property type="nucleotide sequence ID" value="NZ_JADKNH010000008.1"/>
</dbReference>
<sequence length="656" mass="73517">MNKALEFNVIVEKLKELAISEAAKSQIEALKLMTDPVLIQRHLNETSEANEVLKMNTSVPVNGLEGIQQALEKLKRQEILRPKALESVGYFLKDCQRMTRFMSDKALVAPQIVTYADDISKLESLSEAIAHAIVHGQVDDRATQNLYKIRKKITEIEDRIKQKLNQFLTSSGYQHMFADAIVSQRDGRYVVPIKSEHKKSFDGNVLDRSRSGGTVFIEPAAVQKLQAEITALRGDEEQEVYKILSTLSNQIASEMRAIEINYEVMTHYDFIFAKGKLSRRMNGISALITQDGTIQIINGRHPLLGENAVPLNLTISVPKRHLVITGPNTGGKTVTMKTVGLFVLMTQAGLQIPCDAGTVLPIYDQVLCDIGDGQSIAQNLSTFSAHITNIIKIIHQATRNSLVILDEIGAGTDPTEGMGIGIAVLEALSKKAATILASTHYNEIKDFANNHPLFLNGSMAFNLMSLKPEYKLIIGESGESNALLIALRLGMDDELIERAHEVAYKTQKTSVHSKPTSDFRDKLKEYKHRQTHEVSSTVKNEPEVDQHERAKPNTQMATKLVKRRTPKFKIGDSVYIHTMKRNGIVVATEDQRGDITVQVMGKKFKINHKRLSLHIKSDELYPEDYDMDIVTKTKAFRKTEKRVRKGKEDVLIIREE</sequence>
<keyword evidence="7" id="KW-0378">Hydrolase</keyword>
<dbReference type="PANTHER" id="PTHR48466:SF2">
    <property type="entry name" value="OS10G0509000 PROTEIN"/>
    <property type="match status" value="1"/>
</dbReference>
<feature type="region of interest" description="Disordered" evidence="5">
    <location>
        <begin position="527"/>
        <end position="551"/>
    </location>
</feature>